<evidence type="ECO:0000259" key="2">
    <source>
        <dbReference type="Pfam" id="PF03061"/>
    </source>
</evidence>
<dbReference type="InterPro" id="IPR003736">
    <property type="entry name" value="PAAI_dom"/>
</dbReference>
<dbReference type="OrthoDB" id="9813158at2"/>
<accession>A0A5B8J2R4</accession>
<gene>
    <name evidence="3" type="ORF">FPZ52_02210</name>
</gene>
<dbReference type="PANTHER" id="PTHR43240">
    <property type="entry name" value="1,4-DIHYDROXY-2-NAPHTHOYL-COA THIOESTERASE 1"/>
    <property type="match status" value="1"/>
</dbReference>
<proteinExistence type="predicted"/>
<organism evidence="3 4">
    <name type="scientific">Qingshengfaniella alkalisoli</name>
    <dbReference type="NCBI Taxonomy" id="2599296"/>
    <lineage>
        <taxon>Bacteria</taxon>
        <taxon>Pseudomonadati</taxon>
        <taxon>Pseudomonadota</taxon>
        <taxon>Alphaproteobacteria</taxon>
        <taxon>Rhodobacterales</taxon>
        <taxon>Paracoccaceae</taxon>
        <taxon>Qingshengfaniella</taxon>
    </lineage>
</organism>
<evidence type="ECO:0000313" key="4">
    <source>
        <dbReference type="Proteomes" id="UP000318483"/>
    </source>
</evidence>
<protein>
    <submittedName>
        <fullName evidence="3">PaaI family thioesterase</fullName>
    </submittedName>
</protein>
<dbReference type="InterPro" id="IPR029069">
    <property type="entry name" value="HotDog_dom_sf"/>
</dbReference>
<feature type="domain" description="Thioesterase" evidence="2">
    <location>
        <begin position="51"/>
        <end position="124"/>
    </location>
</feature>
<dbReference type="RefSeq" id="WP_146363281.1">
    <property type="nucleotide sequence ID" value="NZ_CP042261.1"/>
</dbReference>
<sequence length="143" mass="15069">MSRDKAELAKEFISALPYARALGLELVALHDGVAELVMPYAEHLIGDPQRGVISGGAVTAMMDTAGGVAVLAHPEAGDTTATLDLRIDYMRGAEPGQSIRARAECYHVTRSVAFVRASAWDDDANRPIASAAGAFTVGRKSQS</sequence>
<evidence type="ECO:0000256" key="1">
    <source>
        <dbReference type="ARBA" id="ARBA00022801"/>
    </source>
</evidence>
<dbReference type="Proteomes" id="UP000318483">
    <property type="component" value="Chromosome"/>
</dbReference>
<dbReference type="PANTHER" id="PTHR43240:SF7">
    <property type="entry name" value="BLR7284 PROTEIN"/>
    <property type="match status" value="1"/>
</dbReference>
<keyword evidence="4" id="KW-1185">Reference proteome</keyword>
<dbReference type="EMBL" id="CP042261">
    <property type="protein sequence ID" value="QDY68550.1"/>
    <property type="molecule type" value="Genomic_DNA"/>
</dbReference>
<dbReference type="AlphaFoldDB" id="A0A5B8J2R4"/>
<dbReference type="InterPro" id="IPR006683">
    <property type="entry name" value="Thioestr_dom"/>
</dbReference>
<dbReference type="NCBIfam" id="TIGR00369">
    <property type="entry name" value="unchar_dom_1"/>
    <property type="match status" value="1"/>
</dbReference>
<keyword evidence="1" id="KW-0378">Hydrolase</keyword>
<dbReference type="CDD" id="cd03443">
    <property type="entry name" value="PaaI_thioesterase"/>
    <property type="match status" value="1"/>
</dbReference>
<dbReference type="Gene3D" id="3.10.129.10">
    <property type="entry name" value="Hotdog Thioesterase"/>
    <property type="match status" value="1"/>
</dbReference>
<name>A0A5B8J2R4_9RHOB</name>
<dbReference type="SUPFAM" id="SSF54637">
    <property type="entry name" value="Thioesterase/thiol ester dehydrase-isomerase"/>
    <property type="match status" value="1"/>
</dbReference>
<dbReference type="KEGG" id="lit:FPZ52_02210"/>
<reference evidence="3 4" key="1">
    <citation type="submission" date="2019-07" db="EMBL/GenBank/DDBJ databases">
        <title>Litoreibacter alkalisoli sp. nov., isolated from saline-alkaline soil.</title>
        <authorList>
            <person name="Wang S."/>
            <person name="Xu L."/>
            <person name="Xing Y.-T."/>
            <person name="Sun J.-Q."/>
        </authorList>
    </citation>
    <scope>NUCLEOTIDE SEQUENCE [LARGE SCALE GENOMIC DNA]</scope>
    <source>
        <strain evidence="3 4">LN3S51</strain>
    </source>
</reference>
<dbReference type="GO" id="GO:0061522">
    <property type="term" value="F:1,4-dihydroxy-2-naphthoyl-CoA thioesterase activity"/>
    <property type="evidence" value="ECO:0007669"/>
    <property type="project" value="TreeGrafter"/>
</dbReference>
<evidence type="ECO:0000313" key="3">
    <source>
        <dbReference type="EMBL" id="QDY68550.1"/>
    </source>
</evidence>
<dbReference type="Pfam" id="PF03061">
    <property type="entry name" value="4HBT"/>
    <property type="match status" value="1"/>
</dbReference>
<dbReference type="GO" id="GO:0005829">
    <property type="term" value="C:cytosol"/>
    <property type="evidence" value="ECO:0007669"/>
    <property type="project" value="TreeGrafter"/>
</dbReference>